<feature type="transmembrane region" description="Helical" evidence="5">
    <location>
        <begin position="23"/>
        <end position="44"/>
    </location>
</feature>
<evidence type="ECO:0000259" key="6">
    <source>
        <dbReference type="Pfam" id="PF13813"/>
    </source>
</evidence>
<keyword evidence="3 5" id="KW-1133">Transmembrane helix</keyword>
<comment type="caution">
    <text evidence="7">The sequence shown here is derived from an EMBL/GenBank/DDBJ whole genome shotgun (WGS) entry which is preliminary data.</text>
</comment>
<dbReference type="Proteomes" id="UP001271007">
    <property type="component" value="Unassembled WGS sequence"/>
</dbReference>
<evidence type="ECO:0000313" key="7">
    <source>
        <dbReference type="EMBL" id="KAK3046350.1"/>
    </source>
</evidence>
<keyword evidence="4 5" id="KW-0472">Membrane</keyword>
<evidence type="ECO:0000256" key="1">
    <source>
        <dbReference type="ARBA" id="ARBA00004141"/>
    </source>
</evidence>
<reference evidence="7" key="1">
    <citation type="submission" date="2023-04" db="EMBL/GenBank/DDBJ databases">
        <title>Black Yeasts Isolated from many extreme environments.</title>
        <authorList>
            <person name="Coleine C."/>
            <person name="Stajich J.E."/>
            <person name="Selbmann L."/>
        </authorList>
    </citation>
    <scope>NUCLEOTIDE SEQUENCE</scope>
    <source>
        <strain evidence="7">CCFEE 5312</strain>
    </source>
</reference>
<evidence type="ECO:0000256" key="5">
    <source>
        <dbReference type="SAM" id="Phobius"/>
    </source>
</evidence>
<keyword evidence="8" id="KW-1185">Reference proteome</keyword>
<evidence type="ECO:0000256" key="4">
    <source>
        <dbReference type="ARBA" id="ARBA00023136"/>
    </source>
</evidence>
<proteinExistence type="predicted"/>
<dbReference type="InterPro" id="IPR032805">
    <property type="entry name" value="Wax_synthase_dom"/>
</dbReference>
<feature type="transmembrane region" description="Helical" evidence="5">
    <location>
        <begin position="284"/>
        <end position="301"/>
    </location>
</feature>
<organism evidence="7 8">
    <name type="scientific">Extremus antarcticus</name>
    <dbReference type="NCBI Taxonomy" id="702011"/>
    <lineage>
        <taxon>Eukaryota</taxon>
        <taxon>Fungi</taxon>
        <taxon>Dikarya</taxon>
        <taxon>Ascomycota</taxon>
        <taxon>Pezizomycotina</taxon>
        <taxon>Dothideomycetes</taxon>
        <taxon>Dothideomycetidae</taxon>
        <taxon>Mycosphaerellales</taxon>
        <taxon>Extremaceae</taxon>
        <taxon>Extremus</taxon>
    </lineage>
</organism>
<protein>
    <recommendedName>
        <fullName evidence="6">Wax synthase domain-containing protein</fullName>
    </recommendedName>
</protein>
<dbReference type="GO" id="GO:0016020">
    <property type="term" value="C:membrane"/>
    <property type="evidence" value="ECO:0007669"/>
    <property type="project" value="UniProtKB-SubCell"/>
</dbReference>
<accession>A0AAJ0D5F9</accession>
<feature type="transmembrane region" description="Helical" evidence="5">
    <location>
        <begin position="50"/>
        <end position="71"/>
    </location>
</feature>
<dbReference type="AlphaFoldDB" id="A0AAJ0D5F9"/>
<feature type="transmembrane region" description="Helical" evidence="5">
    <location>
        <begin position="346"/>
        <end position="366"/>
    </location>
</feature>
<evidence type="ECO:0000256" key="3">
    <source>
        <dbReference type="ARBA" id="ARBA00022989"/>
    </source>
</evidence>
<evidence type="ECO:0000256" key="2">
    <source>
        <dbReference type="ARBA" id="ARBA00022692"/>
    </source>
</evidence>
<evidence type="ECO:0000313" key="8">
    <source>
        <dbReference type="Proteomes" id="UP001271007"/>
    </source>
</evidence>
<sequence length="397" mass="44809">MAETMLPVLVGSSVVALALQSRVLYLVVTGLGCYALLNGAMVGFEGPAENAFVFGMALAGLVVKLYNYMYLIEPDKLQRKTAGDAVLSDDCRVGKLHEASSSPNLVAKALRVRSTLWDAFELVISSRGIGWKFELRGLFQASDVPTSRLGFAFEQAWGAFWRFVVMDVVRQMLMTTHLAGLHPLLGPLDYPFWTKVALGALLCQWVRWKMELPYRVASAAGVLIGWGRASEWPPIFNSWSNAWTIRRFWSHSWHQNLRMQTEPPTTWLIDDVMKAKRGSYLSRYGRVCGIFFMAFLIHGYGRILTGGSPWIDFCIFMMQPVLIFTEDAFKGMVSRSGIVSTEHWSATYAGYAWVLIVESLVMAFWMDELVRKGMFREPVFGLTLVEHFRSCEALKFA</sequence>
<keyword evidence="2 5" id="KW-0812">Transmembrane</keyword>
<gene>
    <name evidence="7" type="ORF">LTR09_012166</name>
</gene>
<comment type="subcellular location">
    <subcellularLocation>
        <location evidence="1">Membrane</location>
        <topology evidence="1">Multi-pass membrane protein</topology>
    </subcellularLocation>
</comment>
<name>A0AAJ0D5F9_9PEZI</name>
<dbReference type="EMBL" id="JAWDJX010000098">
    <property type="protein sequence ID" value="KAK3046350.1"/>
    <property type="molecule type" value="Genomic_DNA"/>
</dbReference>
<feature type="domain" description="Wax synthase" evidence="6">
    <location>
        <begin position="232"/>
        <end position="317"/>
    </location>
</feature>
<dbReference type="Pfam" id="PF13813">
    <property type="entry name" value="MBOAT_2"/>
    <property type="match status" value="1"/>
</dbReference>